<evidence type="ECO:0000256" key="7">
    <source>
        <dbReference type="ARBA" id="ARBA00023242"/>
    </source>
</evidence>
<gene>
    <name evidence="11" type="ORF">LIER_27286</name>
</gene>
<comment type="caution">
    <text evidence="11">The sequence shown here is derived from an EMBL/GenBank/DDBJ whole genome shotgun (WGS) entry which is preliminary data.</text>
</comment>
<dbReference type="InterPro" id="IPR017930">
    <property type="entry name" value="Myb_dom"/>
</dbReference>
<organism evidence="11 12">
    <name type="scientific">Lithospermum erythrorhizon</name>
    <name type="common">Purple gromwell</name>
    <name type="synonym">Lithospermum officinale var. erythrorhizon</name>
    <dbReference type="NCBI Taxonomy" id="34254"/>
    <lineage>
        <taxon>Eukaryota</taxon>
        <taxon>Viridiplantae</taxon>
        <taxon>Streptophyta</taxon>
        <taxon>Embryophyta</taxon>
        <taxon>Tracheophyta</taxon>
        <taxon>Spermatophyta</taxon>
        <taxon>Magnoliopsida</taxon>
        <taxon>eudicotyledons</taxon>
        <taxon>Gunneridae</taxon>
        <taxon>Pentapetalae</taxon>
        <taxon>asterids</taxon>
        <taxon>lamiids</taxon>
        <taxon>Boraginales</taxon>
        <taxon>Boraginaceae</taxon>
        <taxon>Boraginoideae</taxon>
        <taxon>Lithospermeae</taxon>
        <taxon>Lithospermum</taxon>
    </lineage>
</organism>
<dbReference type="PROSITE" id="PS51294">
    <property type="entry name" value="HTH_MYB"/>
    <property type="match status" value="1"/>
</dbReference>
<keyword evidence="12" id="KW-1185">Reference proteome</keyword>
<reference evidence="11 12" key="1">
    <citation type="submission" date="2024-01" db="EMBL/GenBank/DDBJ databases">
        <title>The complete chloroplast genome sequence of Lithospermum erythrorhizon: insights into the phylogenetic relationship among Boraginaceae species and the maternal lineages of purple gromwells.</title>
        <authorList>
            <person name="Okada T."/>
            <person name="Watanabe K."/>
        </authorList>
    </citation>
    <scope>NUCLEOTIDE SEQUENCE [LARGE SCALE GENOMIC DNA]</scope>
</reference>
<dbReference type="EMBL" id="BAABME010008743">
    <property type="protein sequence ID" value="GAA0173729.1"/>
    <property type="molecule type" value="Genomic_DNA"/>
</dbReference>
<keyword evidence="5" id="KW-0010">Activator</keyword>
<dbReference type="InterPro" id="IPR009057">
    <property type="entry name" value="Homeodomain-like_sf"/>
</dbReference>
<evidence type="ECO:0000256" key="6">
    <source>
        <dbReference type="ARBA" id="ARBA00023163"/>
    </source>
</evidence>
<dbReference type="InterPro" id="IPR001005">
    <property type="entry name" value="SANT/Myb"/>
</dbReference>
<evidence type="ECO:0000259" key="9">
    <source>
        <dbReference type="PROSITE" id="PS50110"/>
    </source>
</evidence>
<evidence type="ECO:0000256" key="3">
    <source>
        <dbReference type="ARBA" id="ARBA00023012"/>
    </source>
</evidence>
<dbReference type="PROSITE" id="PS50110">
    <property type="entry name" value="RESPONSE_REGULATORY"/>
    <property type="match status" value="1"/>
</dbReference>
<comment type="caution">
    <text evidence="8">Lacks conserved residue(s) required for the propagation of feature annotation.</text>
</comment>
<evidence type="ECO:0000256" key="2">
    <source>
        <dbReference type="ARBA" id="ARBA00022553"/>
    </source>
</evidence>
<dbReference type="GO" id="GO:0000160">
    <property type="term" value="P:phosphorelay signal transduction system"/>
    <property type="evidence" value="ECO:0007669"/>
    <property type="project" value="UniProtKB-KW"/>
</dbReference>
<sequence length="422" mass="48204">MREQEGCPMSNNGSSNKTSNIHILLVDHEKELLISTARMLELCSYKVTMVEFASTALLMLSKGNENFDLVMANIQSPDMYGYQLLKEADRLCLPVILLSSESNPDMAKVGIESGAILFLQRPTTLEVLMYLWQLVLSDKRRRITQLSMNGNERGKKRNLKEANIICNEDEVEQIQIKPTNNKLKKKECTQWTKELHAKFLEAVNQLGEGRCYPKEIWQLMNVPGLTRMQVASHLQKCRNYNWKIPKEHRTKTINGRNKTSNISHPHHRSKNNLEIKRFGIQPQLPTIEKNQEPLETQALTPNDKEEVSNWQNNYHLQSPLEVTTDQWLNGNNIPGGYTEANDGEVDLVNQYTMPNISTSGSNYLSPDGSLLAAPPEHGLHGTYENFGSEVDCAMQNYNLQGQIPSARQWFNLNDQEFDQPLY</sequence>
<dbReference type="SUPFAM" id="SSF46689">
    <property type="entry name" value="Homeodomain-like"/>
    <property type="match status" value="1"/>
</dbReference>
<comment type="subcellular location">
    <subcellularLocation>
        <location evidence="1">Nucleus</location>
    </subcellularLocation>
</comment>
<dbReference type="Pfam" id="PF00249">
    <property type="entry name" value="Myb_DNA-binding"/>
    <property type="match status" value="1"/>
</dbReference>
<evidence type="ECO:0000313" key="12">
    <source>
        <dbReference type="Proteomes" id="UP001454036"/>
    </source>
</evidence>
<dbReference type="GO" id="GO:0003677">
    <property type="term" value="F:DNA binding"/>
    <property type="evidence" value="ECO:0007669"/>
    <property type="project" value="InterPro"/>
</dbReference>
<evidence type="ECO:0000256" key="8">
    <source>
        <dbReference type="PROSITE-ProRule" id="PRU00169"/>
    </source>
</evidence>
<dbReference type="InterPro" id="IPR006447">
    <property type="entry name" value="Myb_dom_plants"/>
</dbReference>
<dbReference type="Proteomes" id="UP001454036">
    <property type="component" value="Unassembled WGS sequence"/>
</dbReference>
<dbReference type="AlphaFoldDB" id="A0AAV3RBH1"/>
<dbReference type="InterPro" id="IPR045279">
    <property type="entry name" value="ARR-like"/>
</dbReference>
<dbReference type="GO" id="GO:0005634">
    <property type="term" value="C:nucleus"/>
    <property type="evidence" value="ECO:0007669"/>
    <property type="project" value="UniProtKB-SubCell"/>
</dbReference>
<feature type="domain" description="Response regulatory" evidence="9">
    <location>
        <begin position="22"/>
        <end position="136"/>
    </location>
</feature>
<dbReference type="NCBIfam" id="TIGR01557">
    <property type="entry name" value="myb_SHAQKYF"/>
    <property type="match status" value="1"/>
</dbReference>
<name>A0AAV3RBH1_LITER</name>
<feature type="domain" description="HTH myb-type" evidence="10">
    <location>
        <begin position="191"/>
        <end position="242"/>
    </location>
</feature>
<evidence type="ECO:0000256" key="4">
    <source>
        <dbReference type="ARBA" id="ARBA00023015"/>
    </source>
</evidence>
<dbReference type="InterPro" id="IPR001789">
    <property type="entry name" value="Sig_transdc_resp-reg_receiver"/>
</dbReference>
<dbReference type="Pfam" id="PF00072">
    <property type="entry name" value="Response_reg"/>
    <property type="match status" value="1"/>
</dbReference>
<dbReference type="Gene3D" id="1.10.10.60">
    <property type="entry name" value="Homeodomain-like"/>
    <property type="match status" value="1"/>
</dbReference>
<dbReference type="Gene3D" id="3.40.50.2300">
    <property type="match status" value="1"/>
</dbReference>
<dbReference type="InterPro" id="IPR011006">
    <property type="entry name" value="CheY-like_superfamily"/>
</dbReference>
<keyword evidence="4" id="KW-0805">Transcription regulation</keyword>
<dbReference type="PANTHER" id="PTHR43874">
    <property type="entry name" value="TWO-COMPONENT RESPONSE REGULATOR"/>
    <property type="match status" value="1"/>
</dbReference>
<evidence type="ECO:0000256" key="5">
    <source>
        <dbReference type="ARBA" id="ARBA00023159"/>
    </source>
</evidence>
<keyword evidence="6" id="KW-0804">Transcription</keyword>
<keyword evidence="2" id="KW-0597">Phosphoprotein</keyword>
<accession>A0AAV3RBH1</accession>
<evidence type="ECO:0000256" key="1">
    <source>
        <dbReference type="ARBA" id="ARBA00004123"/>
    </source>
</evidence>
<keyword evidence="3" id="KW-0902">Two-component regulatory system</keyword>
<dbReference type="SMART" id="SM00448">
    <property type="entry name" value="REC"/>
    <property type="match status" value="1"/>
</dbReference>
<keyword evidence="7" id="KW-0539">Nucleus</keyword>
<dbReference type="GO" id="GO:0009736">
    <property type="term" value="P:cytokinin-activated signaling pathway"/>
    <property type="evidence" value="ECO:0007669"/>
    <property type="project" value="InterPro"/>
</dbReference>
<evidence type="ECO:0000259" key="10">
    <source>
        <dbReference type="PROSITE" id="PS51294"/>
    </source>
</evidence>
<evidence type="ECO:0000313" key="11">
    <source>
        <dbReference type="EMBL" id="GAA0173729.1"/>
    </source>
</evidence>
<protein>
    <submittedName>
        <fullName evidence="11">Winged helix/forkhead transcription factor</fullName>
    </submittedName>
</protein>
<proteinExistence type="predicted"/>
<dbReference type="FunFam" id="1.10.10.60:FF:000007">
    <property type="entry name" value="Two-component response regulator"/>
    <property type="match status" value="1"/>
</dbReference>
<dbReference type="SUPFAM" id="SSF52172">
    <property type="entry name" value="CheY-like"/>
    <property type="match status" value="1"/>
</dbReference>
<dbReference type="PANTHER" id="PTHR43874:SF87">
    <property type="entry name" value="HTH MYB-TYPE DOMAIN-CONTAINING PROTEIN"/>
    <property type="match status" value="1"/>
</dbReference>